<dbReference type="PANTHER" id="PTHR43684">
    <property type="match status" value="1"/>
</dbReference>
<evidence type="ECO:0000256" key="1">
    <source>
        <dbReference type="ARBA" id="ARBA00004275"/>
    </source>
</evidence>
<reference evidence="4 5" key="1">
    <citation type="submission" date="2017-05" db="EMBL/GenBank/DDBJ databases">
        <authorList>
            <person name="Song R."/>
            <person name="Chenine A.L."/>
            <person name="Ruprecht R.M."/>
        </authorList>
    </citation>
    <scope>NUCLEOTIDE SEQUENCE [LARGE SCALE GENOMIC DNA]</scope>
    <source>
        <strain evidence="4 5">DSM 26136</strain>
    </source>
</reference>
<proteinExistence type="predicted"/>
<dbReference type="KEGG" id="cser:CCO03_16750"/>
<dbReference type="InterPro" id="IPR029045">
    <property type="entry name" value="ClpP/crotonase-like_dom_sf"/>
</dbReference>
<dbReference type="Proteomes" id="UP000196138">
    <property type="component" value="Chromosome"/>
</dbReference>
<organism evidence="4 5">
    <name type="scientific">Comamonas serinivorans</name>
    <dbReference type="NCBI Taxonomy" id="1082851"/>
    <lineage>
        <taxon>Bacteria</taxon>
        <taxon>Pseudomonadati</taxon>
        <taxon>Pseudomonadota</taxon>
        <taxon>Betaproteobacteria</taxon>
        <taxon>Burkholderiales</taxon>
        <taxon>Comamonadaceae</taxon>
        <taxon>Comamonas</taxon>
    </lineage>
</organism>
<evidence type="ECO:0000313" key="4">
    <source>
        <dbReference type="EMBL" id="ARU06098.1"/>
    </source>
</evidence>
<dbReference type="InterPro" id="IPR001753">
    <property type="entry name" value="Enoyl-CoA_hydra/iso"/>
</dbReference>
<sequence length="249" mass="26814">MTDTIVQDTQGCVGIVRLNRPDKRNAFTPDMEQQLRATLEALDQDPAVKTLLIVGAGGCFSAGIDLAVLSAPGMANQPYDVARQHRFNYIPRLRKPVVAAIAGPCYGLAAAIALLCDIRHVAEDVKICMPFTRMRGIAEFGLPVTIARVAGMAKASEWLLTGKVFGSAEAVHSGFAAQAWPAEDFEAQVVQALNEQLQHAHVESLIAIKGQIWRAFTQSLQDCSEDAGWLMRELRAQAPLAVPAVPGKG</sequence>
<dbReference type="Gene3D" id="3.90.226.10">
    <property type="entry name" value="2-enoyl-CoA Hydratase, Chain A, domain 1"/>
    <property type="match status" value="1"/>
</dbReference>
<keyword evidence="3" id="KW-0413">Isomerase</keyword>
<dbReference type="SUPFAM" id="SSF52096">
    <property type="entry name" value="ClpP/crotonase"/>
    <property type="match status" value="1"/>
</dbReference>
<dbReference type="PANTHER" id="PTHR43684:SF1">
    <property type="entry name" value="ENOYL-COA DELTA ISOMERASE 2"/>
    <property type="match status" value="1"/>
</dbReference>
<name>A0A1Y0ERG9_9BURK</name>
<dbReference type="EMBL" id="CP021455">
    <property type="protein sequence ID" value="ARU06098.1"/>
    <property type="molecule type" value="Genomic_DNA"/>
</dbReference>
<dbReference type="RefSeq" id="WP_087282904.1">
    <property type="nucleotide sequence ID" value="NZ_CP021455.1"/>
</dbReference>
<comment type="subcellular location">
    <subcellularLocation>
        <location evidence="1">Peroxisome</location>
    </subcellularLocation>
</comment>
<dbReference type="InterPro" id="IPR051053">
    <property type="entry name" value="ECH/Chromodomain_protein"/>
</dbReference>
<dbReference type="Pfam" id="PF00378">
    <property type="entry name" value="ECH_1"/>
    <property type="match status" value="1"/>
</dbReference>
<evidence type="ECO:0000256" key="3">
    <source>
        <dbReference type="ARBA" id="ARBA00023235"/>
    </source>
</evidence>
<evidence type="ECO:0008006" key="6">
    <source>
        <dbReference type="Google" id="ProtNLM"/>
    </source>
</evidence>
<protein>
    <recommendedName>
        <fullName evidence="6">Enoyl-CoA hydratase</fullName>
    </recommendedName>
</protein>
<accession>A0A1Y0ERG9</accession>
<dbReference type="GO" id="GO:0004165">
    <property type="term" value="F:delta(3)-delta(2)-enoyl-CoA isomerase activity"/>
    <property type="evidence" value="ECO:0007669"/>
    <property type="project" value="UniProtKB-ARBA"/>
</dbReference>
<gene>
    <name evidence="4" type="ORF">CCO03_16750</name>
</gene>
<dbReference type="OrthoDB" id="9774843at2"/>
<dbReference type="AlphaFoldDB" id="A0A1Y0ERG9"/>
<evidence type="ECO:0000256" key="2">
    <source>
        <dbReference type="ARBA" id="ARBA00023140"/>
    </source>
</evidence>
<dbReference type="CDD" id="cd06558">
    <property type="entry name" value="crotonase-like"/>
    <property type="match status" value="1"/>
</dbReference>
<keyword evidence="2" id="KW-0576">Peroxisome</keyword>
<keyword evidence="5" id="KW-1185">Reference proteome</keyword>
<evidence type="ECO:0000313" key="5">
    <source>
        <dbReference type="Proteomes" id="UP000196138"/>
    </source>
</evidence>